<evidence type="ECO:0000256" key="11">
    <source>
        <dbReference type="SAM" id="MobiDB-lite"/>
    </source>
</evidence>
<dbReference type="InterPro" id="IPR000719">
    <property type="entry name" value="Prot_kinase_dom"/>
</dbReference>
<evidence type="ECO:0000256" key="4">
    <source>
        <dbReference type="ARBA" id="ARBA00022553"/>
    </source>
</evidence>
<evidence type="ECO:0000313" key="14">
    <source>
        <dbReference type="Proteomes" id="UP000712281"/>
    </source>
</evidence>
<dbReference type="PROSITE" id="PS50011">
    <property type="entry name" value="PROTEIN_KINASE_DOM"/>
    <property type="match status" value="1"/>
</dbReference>
<dbReference type="InterPro" id="IPR050117">
    <property type="entry name" value="MAPK"/>
</dbReference>
<evidence type="ECO:0000256" key="6">
    <source>
        <dbReference type="ARBA" id="ARBA00022741"/>
    </source>
</evidence>
<dbReference type="EMBL" id="QGKW02000007">
    <property type="protein sequence ID" value="KAF2618898.1"/>
    <property type="molecule type" value="Genomic_DNA"/>
</dbReference>
<sequence>MEPPKDAEPVKTDGGATTDLQPHPSPHNIYMNLSHNGRYIQYNFSGNIFEVTAKYNPLIMLGRGPLGIVCSTMNSETNEKVAIKKIECRDQITAKRTLREIKLRHIVLPPQRDAFEDVYIAYELMGTDLENIIKSNQELTKSHHQYFMYHFLRGLKYIHSANVLHGDLKPSSILLNANWQLKICDFGLARAASDAMTEYVGPRWYHAPELLLDTSANTSAIDIWSAGCIFLEMMTRTPLFSGRDSVDQLRLILELIGSPTEDDIGSLNESAKKYLRMIRWFDHQPFFVKFPDVPFLAVLLLEKMLKFDPRKRISVEDALAEPYFKTMHNINNEPVCTKPFDFDLEEHPRTVEQIKELIYHEALAFNPEPATVEKDQ</sequence>
<keyword evidence="7" id="KW-0418">Kinase</keyword>
<dbReference type="EC" id="2.7.11.24" evidence="2"/>
<gene>
    <name evidence="13" type="ORF">F2Q68_00041799</name>
</gene>
<dbReference type="Gene3D" id="1.10.510.10">
    <property type="entry name" value="Transferase(Phosphotransferase) domain 1"/>
    <property type="match status" value="1"/>
</dbReference>
<dbReference type="FunFam" id="1.10.510.10:FF:000040">
    <property type="entry name" value="Mitogen-activated protein kinase"/>
    <property type="match status" value="1"/>
</dbReference>
<feature type="domain" description="Protein kinase" evidence="12">
    <location>
        <begin position="55"/>
        <end position="324"/>
    </location>
</feature>
<evidence type="ECO:0000256" key="9">
    <source>
        <dbReference type="ARBA" id="ARBA00047592"/>
    </source>
</evidence>
<dbReference type="FunFam" id="3.30.200.20:FF:000046">
    <property type="entry name" value="Mitogen-activated protein kinase"/>
    <property type="match status" value="1"/>
</dbReference>
<dbReference type="Pfam" id="PF00069">
    <property type="entry name" value="Pkinase"/>
    <property type="match status" value="1"/>
</dbReference>
<keyword evidence="5" id="KW-0808">Transferase</keyword>
<dbReference type="AlphaFoldDB" id="A0A8S9ML15"/>
<organism evidence="13 14">
    <name type="scientific">Brassica cretica</name>
    <name type="common">Mustard</name>
    <dbReference type="NCBI Taxonomy" id="69181"/>
    <lineage>
        <taxon>Eukaryota</taxon>
        <taxon>Viridiplantae</taxon>
        <taxon>Streptophyta</taxon>
        <taxon>Embryophyta</taxon>
        <taxon>Tracheophyta</taxon>
        <taxon>Spermatophyta</taxon>
        <taxon>Magnoliopsida</taxon>
        <taxon>eudicotyledons</taxon>
        <taxon>Gunneridae</taxon>
        <taxon>Pentapetalae</taxon>
        <taxon>rosids</taxon>
        <taxon>malvids</taxon>
        <taxon>Brassicales</taxon>
        <taxon>Brassicaceae</taxon>
        <taxon>Brassiceae</taxon>
        <taxon>Brassica</taxon>
    </lineage>
</organism>
<protein>
    <recommendedName>
        <fullName evidence="2">mitogen-activated protein kinase</fullName>
        <ecNumber evidence="2">2.7.11.24</ecNumber>
    </recommendedName>
</protein>
<evidence type="ECO:0000256" key="3">
    <source>
        <dbReference type="ARBA" id="ARBA00022527"/>
    </source>
</evidence>
<feature type="region of interest" description="Disordered" evidence="11">
    <location>
        <begin position="1"/>
        <end position="25"/>
    </location>
</feature>
<comment type="similarity">
    <text evidence="1">Belongs to the protein kinase superfamily. CMGC Ser/Thr protein kinase family. MAP kinase subfamily.</text>
</comment>
<feature type="compositionally biased region" description="Basic and acidic residues" evidence="11">
    <location>
        <begin position="1"/>
        <end position="11"/>
    </location>
</feature>
<dbReference type="GO" id="GO:0004707">
    <property type="term" value="F:MAP kinase activity"/>
    <property type="evidence" value="ECO:0007669"/>
    <property type="project" value="UniProtKB-EC"/>
</dbReference>
<keyword evidence="8" id="KW-0067">ATP-binding</keyword>
<reference evidence="13" key="1">
    <citation type="submission" date="2019-12" db="EMBL/GenBank/DDBJ databases">
        <title>Genome sequencing and annotation of Brassica cretica.</title>
        <authorList>
            <person name="Studholme D.J."/>
            <person name="Sarris P.F."/>
        </authorList>
    </citation>
    <scope>NUCLEOTIDE SEQUENCE</scope>
    <source>
        <strain evidence="13">PFS-001/15</strain>
        <tissue evidence="13">Leaf</tissue>
    </source>
</reference>
<evidence type="ECO:0000256" key="2">
    <source>
        <dbReference type="ARBA" id="ARBA00012411"/>
    </source>
</evidence>
<dbReference type="SUPFAM" id="SSF56112">
    <property type="entry name" value="Protein kinase-like (PK-like)"/>
    <property type="match status" value="1"/>
</dbReference>
<evidence type="ECO:0000259" key="12">
    <source>
        <dbReference type="PROSITE" id="PS50011"/>
    </source>
</evidence>
<dbReference type="PANTHER" id="PTHR24055">
    <property type="entry name" value="MITOGEN-ACTIVATED PROTEIN KINASE"/>
    <property type="match status" value="1"/>
</dbReference>
<comment type="caution">
    <text evidence="13">The sequence shown here is derived from an EMBL/GenBank/DDBJ whole genome shotgun (WGS) entry which is preliminary data.</text>
</comment>
<dbReference type="Gene3D" id="3.30.200.20">
    <property type="entry name" value="Phosphorylase Kinase, domain 1"/>
    <property type="match status" value="1"/>
</dbReference>
<evidence type="ECO:0000256" key="8">
    <source>
        <dbReference type="ARBA" id="ARBA00022840"/>
    </source>
</evidence>
<evidence type="ECO:0000256" key="5">
    <source>
        <dbReference type="ARBA" id="ARBA00022679"/>
    </source>
</evidence>
<proteinExistence type="inferred from homology"/>
<dbReference type="InterPro" id="IPR011009">
    <property type="entry name" value="Kinase-like_dom_sf"/>
</dbReference>
<comment type="catalytic activity">
    <reaction evidence="10">
        <text>L-seryl-[protein] + ATP = O-phospho-L-seryl-[protein] + ADP + H(+)</text>
        <dbReference type="Rhea" id="RHEA:17989"/>
        <dbReference type="Rhea" id="RHEA-COMP:9863"/>
        <dbReference type="Rhea" id="RHEA-COMP:11604"/>
        <dbReference type="ChEBI" id="CHEBI:15378"/>
        <dbReference type="ChEBI" id="CHEBI:29999"/>
        <dbReference type="ChEBI" id="CHEBI:30616"/>
        <dbReference type="ChEBI" id="CHEBI:83421"/>
        <dbReference type="ChEBI" id="CHEBI:456216"/>
        <dbReference type="EC" id="2.7.11.24"/>
    </reaction>
</comment>
<evidence type="ECO:0000256" key="1">
    <source>
        <dbReference type="ARBA" id="ARBA00008832"/>
    </source>
</evidence>
<name>A0A8S9ML15_BRACR</name>
<dbReference type="Proteomes" id="UP000712281">
    <property type="component" value="Unassembled WGS sequence"/>
</dbReference>
<accession>A0A8S9ML15</accession>
<dbReference type="GO" id="GO:0005524">
    <property type="term" value="F:ATP binding"/>
    <property type="evidence" value="ECO:0007669"/>
    <property type="project" value="UniProtKB-KW"/>
</dbReference>
<evidence type="ECO:0000256" key="10">
    <source>
        <dbReference type="ARBA" id="ARBA00048312"/>
    </source>
</evidence>
<keyword evidence="3" id="KW-0723">Serine/threonine-protein kinase</keyword>
<evidence type="ECO:0000256" key="7">
    <source>
        <dbReference type="ARBA" id="ARBA00022777"/>
    </source>
</evidence>
<evidence type="ECO:0000313" key="13">
    <source>
        <dbReference type="EMBL" id="KAF2618898.1"/>
    </source>
</evidence>
<comment type="catalytic activity">
    <reaction evidence="9">
        <text>L-threonyl-[protein] + ATP = O-phospho-L-threonyl-[protein] + ADP + H(+)</text>
        <dbReference type="Rhea" id="RHEA:46608"/>
        <dbReference type="Rhea" id="RHEA-COMP:11060"/>
        <dbReference type="Rhea" id="RHEA-COMP:11605"/>
        <dbReference type="ChEBI" id="CHEBI:15378"/>
        <dbReference type="ChEBI" id="CHEBI:30013"/>
        <dbReference type="ChEBI" id="CHEBI:30616"/>
        <dbReference type="ChEBI" id="CHEBI:61977"/>
        <dbReference type="ChEBI" id="CHEBI:456216"/>
        <dbReference type="EC" id="2.7.11.24"/>
    </reaction>
</comment>
<keyword evidence="6" id="KW-0547">Nucleotide-binding</keyword>
<keyword evidence="4" id="KW-0597">Phosphoprotein</keyword>